<keyword evidence="1" id="KW-0732">Signal</keyword>
<feature type="chain" id="PRO_5018221768" description="DUF2059 domain-containing protein" evidence="1">
    <location>
        <begin position="32"/>
        <end position="185"/>
    </location>
</feature>
<reference evidence="2 3" key="2">
    <citation type="submission" date="2018-12" db="EMBL/GenBank/DDBJ databases">
        <title>Rhizobacter gummiphilus sp. nov., a rubber-degrading bacterium isolated from the soil of a botanical garden in Japan.</title>
        <authorList>
            <person name="Shunsuke S.S."/>
        </authorList>
    </citation>
    <scope>NUCLEOTIDE SEQUENCE [LARGE SCALE GENOMIC DNA]</scope>
    <source>
        <strain evidence="2 3">S-16</strain>
    </source>
</reference>
<dbReference type="OrthoDB" id="9155127at2"/>
<dbReference type="Proteomes" id="UP000267464">
    <property type="component" value="Unassembled WGS sequence"/>
</dbReference>
<dbReference type="RefSeq" id="WP_124540114.1">
    <property type="nucleotide sequence ID" value="NZ_QUSW01000002.1"/>
</dbReference>
<evidence type="ECO:0000313" key="3">
    <source>
        <dbReference type="Proteomes" id="UP000267464"/>
    </source>
</evidence>
<name>A0A3N7K2P4_9BURK</name>
<organism evidence="2 3">
    <name type="scientific">Piscinibacter terrae</name>
    <dbReference type="NCBI Taxonomy" id="2496871"/>
    <lineage>
        <taxon>Bacteria</taxon>
        <taxon>Pseudomonadati</taxon>
        <taxon>Pseudomonadota</taxon>
        <taxon>Betaproteobacteria</taxon>
        <taxon>Burkholderiales</taxon>
        <taxon>Sphaerotilaceae</taxon>
        <taxon>Piscinibacter</taxon>
    </lineage>
</organism>
<evidence type="ECO:0000313" key="2">
    <source>
        <dbReference type="EMBL" id="RQP25205.1"/>
    </source>
</evidence>
<gene>
    <name evidence="2" type="ORF">DZC73_10215</name>
</gene>
<keyword evidence="3" id="KW-1185">Reference proteome</keyword>
<feature type="signal peptide" evidence="1">
    <location>
        <begin position="1"/>
        <end position="31"/>
    </location>
</feature>
<dbReference type="AlphaFoldDB" id="A0A3N7K2P4"/>
<protein>
    <recommendedName>
        <fullName evidence="4">DUF2059 domain-containing protein</fullName>
    </recommendedName>
</protein>
<evidence type="ECO:0008006" key="4">
    <source>
        <dbReference type="Google" id="ProtNLM"/>
    </source>
</evidence>
<comment type="caution">
    <text evidence="2">The sequence shown here is derived from an EMBL/GenBank/DDBJ whole genome shotgun (WGS) entry which is preliminary data.</text>
</comment>
<reference evidence="2 3" key="1">
    <citation type="submission" date="2018-08" db="EMBL/GenBank/DDBJ databases">
        <authorList>
            <person name="Khan S.A."/>
            <person name="Jeon C.O."/>
            <person name="Chun B.H."/>
            <person name="Jeong S.E."/>
        </authorList>
    </citation>
    <scope>NUCLEOTIDE SEQUENCE [LARGE SCALE GENOMIC DNA]</scope>
    <source>
        <strain evidence="2 3">S-16</strain>
    </source>
</reference>
<dbReference type="EMBL" id="QUSW01000002">
    <property type="protein sequence ID" value="RQP25205.1"/>
    <property type="molecule type" value="Genomic_DNA"/>
</dbReference>
<accession>A0A3N7K2P4</accession>
<evidence type="ECO:0000256" key="1">
    <source>
        <dbReference type="SAM" id="SignalP"/>
    </source>
</evidence>
<proteinExistence type="predicted"/>
<sequence>MRTTPSSFAFKAAFSAFSTVWLAAASLGAHAQASGPSNTVTMLAKPALLGMQLSVRRGQQLGKVPPQVAQCVQSLRESSFTIVLASLLVERLEPKEVQAADEFFGTAVGKKYARHTLLQVYDAVDEKAPEALPDFSAAEYKELETFSRTSAGDKLLVRRVMEDADARQAIGSQIQSLLSSCGAKP</sequence>